<feature type="compositionally biased region" description="Basic residues" evidence="1">
    <location>
        <begin position="173"/>
        <end position="182"/>
    </location>
</feature>
<reference evidence="3 4" key="1">
    <citation type="journal article" date="2013" name="Int. J. Syst. Evol. Microbiol.">
        <title>Roseomonas aerophila sp. nov., isolated from air.</title>
        <authorList>
            <person name="Kim S.J."/>
            <person name="Weon H.Y."/>
            <person name="Ahn J.H."/>
            <person name="Hong S.B."/>
            <person name="Seok S.J."/>
            <person name="Whang K.S."/>
            <person name="Kwon S.W."/>
        </authorList>
    </citation>
    <scope>NUCLEOTIDE SEQUENCE [LARGE SCALE GENOMIC DNA]</scope>
    <source>
        <strain evidence="3 4">NBRC 108923</strain>
    </source>
</reference>
<evidence type="ECO:0000256" key="2">
    <source>
        <dbReference type="SAM" id="SignalP"/>
    </source>
</evidence>
<keyword evidence="2" id="KW-0732">Signal</keyword>
<comment type="caution">
    <text evidence="3">The sequence shown here is derived from an EMBL/GenBank/DDBJ whole genome shotgun (WGS) entry which is preliminary data.</text>
</comment>
<gene>
    <name evidence="3" type="ORF">IBL26_19580</name>
</gene>
<name>A0ABR7RRT7_9PROT</name>
<proteinExistence type="predicted"/>
<keyword evidence="4" id="KW-1185">Reference proteome</keyword>
<accession>A0ABR7RRT7</accession>
<protein>
    <submittedName>
        <fullName evidence="3">Uncharacterized protein</fullName>
    </submittedName>
</protein>
<evidence type="ECO:0000256" key="1">
    <source>
        <dbReference type="SAM" id="MobiDB-lite"/>
    </source>
</evidence>
<feature type="region of interest" description="Disordered" evidence="1">
    <location>
        <begin position="160"/>
        <end position="182"/>
    </location>
</feature>
<dbReference type="EMBL" id="JACTVA010000044">
    <property type="protein sequence ID" value="MBC9209053.1"/>
    <property type="molecule type" value="Genomic_DNA"/>
</dbReference>
<evidence type="ECO:0000313" key="3">
    <source>
        <dbReference type="EMBL" id="MBC9209053.1"/>
    </source>
</evidence>
<feature type="chain" id="PRO_5047051061" evidence="2">
    <location>
        <begin position="30"/>
        <end position="182"/>
    </location>
</feature>
<feature type="signal peptide" evidence="2">
    <location>
        <begin position="1"/>
        <end position="29"/>
    </location>
</feature>
<feature type="compositionally biased region" description="Low complexity" evidence="1">
    <location>
        <begin position="160"/>
        <end position="172"/>
    </location>
</feature>
<sequence length="182" mass="19496">MRGISVAMKFVRTLVAGLAAAAIATPVLADSCLQPAERTAMEVRALQSQLMVAALACGQTDQYNAFVTRNQRDLGDAYRTVTAHFKRVHGNVQGQRQLDGYITQLANAQSQDGIDQGTFFCPNVTPLFKQALAEGGLARLASLSYERNVVVPYSLDTCGATSTSSSPSTPARRANRARTASR</sequence>
<dbReference type="Proteomes" id="UP000626026">
    <property type="component" value="Unassembled WGS sequence"/>
</dbReference>
<organism evidence="3 4">
    <name type="scientific">Teichococcus aerophilus</name>
    <dbReference type="NCBI Taxonomy" id="1224513"/>
    <lineage>
        <taxon>Bacteria</taxon>
        <taxon>Pseudomonadati</taxon>
        <taxon>Pseudomonadota</taxon>
        <taxon>Alphaproteobacteria</taxon>
        <taxon>Acetobacterales</taxon>
        <taxon>Roseomonadaceae</taxon>
        <taxon>Roseomonas</taxon>
    </lineage>
</organism>
<evidence type="ECO:0000313" key="4">
    <source>
        <dbReference type="Proteomes" id="UP000626026"/>
    </source>
</evidence>